<comment type="caution">
    <text evidence="1">The sequence shown here is derived from an EMBL/GenBank/DDBJ whole genome shotgun (WGS) entry which is preliminary data.</text>
</comment>
<name>A0A226CXV7_FOLCA</name>
<dbReference type="OrthoDB" id="66977at2759"/>
<dbReference type="GO" id="GO:0004386">
    <property type="term" value="F:helicase activity"/>
    <property type="evidence" value="ECO:0007669"/>
    <property type="project" value="UniProtKB-KW"/>
</dbReference>
<sequence>MSSVALSTKQCVTNFFGHRMKCCIAGLGPIPGTAESTFKTHDAQMAFTIPVHRRDVMEINDTRDWINQLMKIDKFKYNDDCAIYRRQQFVSSLVVLMKREREVVTAPNFPAPTWDMASSENRWSVFDIFPPHKF</sequence>
<gene>
    <name evidence="1" type="ORF">Fcan01_27441</name>
</gene>
<keyword evidence="1" id="KW-0378">Hydrolase</keyword>
<dbReference type="AlphaFoldDB" id="A0A226CXV7"/>
<dbReference type="Proteomes" id="UP000198287">
    <property type="component" value="Unassembled WGS sequence"/>
</dbReference>
<dbReference type="EMBL" id="LNIX01000052">
    <property type="protein sequence ID" value="OXA37783.1"/>
    <property type="molecule type" value="Genomic_DNA"/>
</dbReference>
<protein>
    <submittedName>
        <fullName evidence="1">Putative ATP-dependent RNA helicase TDRD9</fullName>
    </submittedName>
</protein>
<keyword evidence="1" id="KW-0067">ATP-binding</keyword>
<evidence type="ECO:0000313" key="1">
    <source>
        <dbReference type="EMBL" id="OXA37783.1"/>
    </source>
</evidence>
<keyword evidence="1" id="KW-0347">Helicase</keyword>
<accession>A0A226CXV7</accession>
<proteinExistence type="predicted"/>
<evidence type="ECO:0000313" key="2">
    <source>
        <dbReference type="Proteomes" id="UP000198287"/>
    </source>
</evidence>
<keyword evidence="1" id="KW-0547">Nucleotide-binding</keyword>
<organism evidence="1 2">
    <name type="scientific">Folsomia candida</name>
    <name type="common">Springtail</name>
    <dbReference type="NCBI Taxonomy" id="158441"/>
    <lineage>
        <taxon>Eukaryota</taxon>
        <taxon>Metazoa</taxon>
        <taxon>Ecdysozoa</taxon>
        <taxon>Arthropoda</taxon>
        <taxon>Hexapoda</taxon>
        <taxon>Collembola</taxon>
        <taxon>Entomobryomorpha</taxon>
        <taxon>Isotomoidea</taxon>
        <taxon>Isotomidae</taxon>
        <taxon>Proisotominae</taxon>
        <taxon>Folsomia</taxon>
    </lineage>
</organism>
<keyword evidence="2" id="KW-1185">Reference proteome</keyword>
<reference evidence="1 2" key="1">
    <citation type="submission" date="2015-12" db="EMBL/GenBank/DDBJ databases">
        <title>The genome of Folsomia candida.</title>
        <authorList>
            <person name="Faddeeva A."/>
            <person name="Derks M.F."/>
            <person name="Anvar Y."/>
            <person name="Smit S."/>
            <person name="Van Straalen N."/>
            <person name="Roelofs D."/>
        </authorList>
    </citation>
    <scope>NUCLEOTIDE SEQUENCE [LARGE SCALE GENOMIC DNA]</scope>
    <source>
        <strain evidence="1 2">VU population</strain>
        <tissue evidence="1">Whole body</tissue>
    </source>
</reference>